<dbReference type="Proteomes" id="UP000017127">
    <property type="component" value="Unassembled WGS sequence"/>
</dbReference>
<evidence type="ECO:0000313" key="1">
    <source>
        <dbReference type="EMBL" id="ERT04944.1"/>
    </source>
</evidence>
<gene>
    <name evidence="1" type="ORF">M595_5097</name>
</gene>
<dbReference type="AlphaFoldDB" id="U7QAT6"/>
<dbReference type="PATRIC" id="fig|1348334.3.peg.4914"/>
<reference evidence="1 2" key="1">
    <citation type="journal article" date="2013" name="Front. Microbiol.">
        <title>Comparative genomic analyses of the cyanobacterium, Lyngbya aestuarii BL J, a powerful hydrogen producer.</title>
        <authorList>
            <person name="Kothari A."/>
            <person name="Vaughn M."/>
            <person name="Garcia-Pichel F."/>
        </authorList>
    </citation>
    <scope>NUCLEOTIDE SEQUENCE [LARGE SCALE GENOMIC DNA]</scope>
    <source>
        <strain evidence="1 2">BL J</strain>
    </source>
</reference>
<proteinExistence type="predicted"/>
<name>U7QAT6_9CYAN</name>
<accession>U7QAT6</accession>
<dbReference type="EMBL" id="AUZM01000073">
    <property type="protein sequence ID" value="ERT04944.1"/>
    <property type="molecule type" value="Genomic_DNA"/>
</dbReference>
<keyword evidence="2" id="KW-1185">Reference proteome</keyword>
<evidence type="ECO:0000313" key="2">
    <source>
        <dbReference type="Proteomes" id="UP000017127"/>
    </source>
</evidence>
<comment type="caution">
    <text evidence="1">The sequence shown here is derived from an EMBL/GenBank/DDBJ whole genome shotgun (WGS) entry which is preliminary data.</text>
</comment>
<sequence length="120" mass="13602">MSKASQLTKALMQTANSKQLRYQIQCPRLPLAVYREVAAHLRQVEGVKTGLNPIQGVSEPSQPPPFDYGRSQVGSLWIEYQDDITSASRQQVDQILAYYGDRYGTWEVLQAIGNREQRCD</sequence>
<organism evidence="1 2">
    <name type="scientific">Lyngbya aestuarii BL J</name>
    <dbReference type="NCBI Taxonomy" id="1348334"/>
    <lineage>
        <taxon>Bacteria</taxon>
        <taxon>Bacillati</taxon>
        <taxon>Cyanobacteriota</taxon>
        <taxon>Cyanophyceae</taxon>
        <taxon>Oscillatoriophycideae</taxon>
        <taxon>Oscillatoriales</taxon>
        <taxon>Microcoleaceae</taxon>
        <taxon>Lyngbya</taxon>
    </lineage>
</organism>
<protein>
    <submittedName>
        <fullName evidence="1">Uncharacterized protein</fullName>
    </submittedName>
</protein>